<proteinExistence type="inferred from homology"/>
<dbReference type="PRINTS" id="PR00039">
    <property type="entry name" value="HTHLYSR"/>
</dbReference>
<dbReference type="GO" id="GO:0003700">
    <property type="term" value="F:DNA-binding transcription factor activity"/>
    <property type="evidence" value="ECO:0007669"/>
    <property type="project" value="InterPro"/>
</dbReference>
<evidence type="ECO:0000259" key="5">
    <source>
        <dbReference type="PROSITE" id="PS50931"/>
    </source>
</evidence>
<comment type="similarity">
    <text evidence="1">Belongs to the LysR transcriptional regulatory family.</text>
</comment>
<dbReference type="FunFam" id="1.10.10.10:FF:000001">
    <property type="entry name" value="LysR family transcriptional regulator"/>
    <property type="match status" value="1"/>
</dbReference>
<dbReference type="PROSITE" id="PS50931">
    <property type="entry name" value="HTH_LYSR"/>
    <property type="match status" value="1"/>
</dbReference>
<sequence length="303" mass="32644">MAPALSSLDWTLIQSFLAVAEAGSMSAAAQQLGQSQPTVGRHVKALETALGVELFQRHSRGLRLTAMGAQVLPAAEDMRRAMTQIALAAEAEAGTLEGEVRIACSAYAAHYVLPPIIADIRAAEPAISIILHASDDTKNLTFREADIAVRMYRPTQLDLVARHIGELPIGVFAARSYLDRRGRPGSLAELMTHDLVGFDRTRLILEGMKAAGLSVSPSDFATRCDNQSAYWALLRAGCGIGFGQMNVGRSDPLIEEIKIDGVVLPALPVWLTAMETVRRLPRVDRVWQLLVDGLGAVVDRPGS</sequence>
<keyword evidence="7" id="KW-1185">Reference proteome</keyword>
<name>A0A4S4NA80_9RHOB</name>
<dbReference type="PANTHER" id="PTHR30537">
    <property type="entry name" value="HTH-TYPE TRANSCRIPTIONAL REGULATOR"/>
    <property type="match status" value="1"/>
</dbReference>
<dbReference type="Proteomes" id="UP000306602">
    <property type="component" value="Unassembled WGS sequence"/>
</dbReference>
<reference evidence="6 7" key="1">
    <citation type="submission" date="2019-04" db="EMBL/GenBank/DDBJ databases">
        <title>Shimia ponticola sp. nov., isolated from seawater.</title>
        <authorList>
            <person name="Kim Y.-O."/>
            <person name="Yoon J.-H."/>
        </authorList>
    </citation>
    <scope>NUCLEOTIDE SEQUENCE [LARGE SCALE GENOMIC DNA]</scope>
    <source>
        <strain evidence="6 7">MYP11</strain>
    </source>
</reference>
<comment type="caution">
    <text evidence="6">The sequence shown here is derived from an EMBL/GenBank/DDBJ whole genome shotgun (WGS) entry which is preliminary data.</text>
</comment>
<dbReference type="SUPFAM" id="SSF46785">
    <property type="entry name" value="Winged helix' DNA-binding domain"/>
    <property type="match status" value="1"/>
</dbReference>
<dbReference type="InterPro" id="IPR058163">
    <property type="entry name" value="LysR-type_TF_proteobact-type"/>
</dbReference>
<dbReference type="InterPro" id="IPR036388">
    <property type="entry name" value="WH-like_DNA-bd_sf"/>
</dbReference>
<dbReference type="Gene3D" id="3.40.190.290">
    <property type="match status" value="1"/>
</dbReference>
<evidence type="ECO:0000313" key="7">
    <source>
        <dbReference type="Proteomes" id="UP000306602"/>
    </source>
</evidence>
<dbReference type="Pfam" id="PF00126">
    <property type="entry name" value="HTH_1"/>
    <property type="match status" value="1"/>
</dbReference>
<dbReference type="RefSeq" id="WP_136463673.1">
    <property type="nucleotide sequence ID" value="NZ_SRKY01000003.1"/>
</dbReference>
<keyword evidence="4" id="KW-0804">Transcription</keyword>
<accession>A0A4S4NA80</accession>
<feature type="domain" description="HTH lysR-type" evidence="5">
    <location>
        <begin position="8"/>
        <end position="65"/>
    </location>
</feature>
<dbReference type="Pfam" id="PF03466">
    <property type="entry name" value="LysR_substrate"/>
    <property type="match status" value="1"/>
</dbReference>
<organism evidence="6 7">
    <name type="scientific">Aliishimia ponticola</name>
    <dbReference type="NCBI Taxonomy" id="2499833"/>
    <lineage>
        <taxon>Bacteria</taxon>
        <taxon>Pseudomonadati</taxon>
        <taxon>Pseudomonadota</taxon>
        <taxon>Alphaproteobacteria</taxon>
        <taxon>Rhodobacterales</taxon>
        <taxon>Paracoccaceae</taxon>
        <taxon>Aliishimia</taxon>
    </lineage>
</organism>
<dbReference type="PANTHER" id="PTHR30537:SF3">
    <property type="entry name" value="TRANSCRIPTIONAL REGULATORY PROTEIN"/>
    <property type="match status" value="1"/>
</dbReference>
<dbReference type="GO" id="GO:0006351">
    <property type="term" value="P:DNA-templated transcription"/>
    <property type="evidence" value="ECO:0007669"/>
    <property type="project" value="TreeGrafter"/>
</dbReference>
<evidence type="ECO:0000256" key="2">
    <source>
        <dbReference type="ARBA" id="ARBA00023015"/>
    </source>
</evidence>
<dbReference type="OrthoDB" id="9798121at2"/>
<dbReference type="EMBL" id="SRKY01000003">
    <property type="protein sequence ID" value="THH36204.1"/>
    <property type="molecule type" value="Genomic_DNA"/>
</dbReference>
<dbReference type="InterPro" id="IPR005119">
    <property type="entry name" value="LysR_subst-bd"/>
</dbReference>
<keyword evidence="3" id="KW-0238">DNA-binding</keyword>
<dbReference type="AlphaFoldDB" id="A0A4S4NA80"/>
<gene>
    <name evidence="6" type="ORF">E4Z66_14245</name>
</gene>
<dbReference type="InterPro" id="IPR036390">
    <property type="entry name" value="WH_DNA-bd_sf"/>
</dbReference>
<dbReference type="SUPFAM" id="SSF53850">
    <property type="entry name" value="Periplasmic binding protein-like II"/>
    <property type="match status" value="1"/>
</dbReference>
<protein>
    <submittedName>
        <fullName evidence="6">LysR family transcriptional regulator</fullName>
    </submittedName>
</protein>
<evidence type="ECO:0000256" key="3">
    <source>
        <dbReference type="ARBA" id="ARBA00023125"/>
    </source>
</evidence>
<dbReference type="GO" id="GO:0043565">
    <property type="term" value="F:sequence-specific DNA binding"/>
    <property type="evidence" value="ECO:0007669"/>
    <property type="project" value="TreeGrafter"/>
</dbReference>
<keyword evidence="2" id="KW-0805">Transcription regulation</keyword>
<dbReference type="Gene3D" id="1.10.10.10">
    <property type="entry name" value="Winged helix-like DNA-binding domain superfamily/Winged helix DNA-binding domain"/>
    <property type="match status" value="1"/>
</dbReference>
<evidence type="ECO:0000256" key="4">
    <source>
        <dbReference type="ARBA" id="ARBA00023163"/>
    </source>
</evidence>
<evidence type="ECO:0000256" key="1">
    <source>
        <dbReference type="ARBA" id="ARBA00009437"/>
    </source>
</evidence>
<dbReference type="InterPro" id="IPR000847">
    <property type="entry name" value="LysR_HTH_N"/>
</dbReference>
<evidence type="ECO:0000313" key="6">
    <source>
        <dbReference type="EMBL" id="THH36204.1"/>
    </source>
</evidence>